<dbReference type="EMBL" id="CAJOBA010080673">
    <property type="protein sequence ID" value="CAF4440129.1"/>
    <property type="molecule type" value="Genomic_DNA"/>
</dbReference>
<feature type="non-terminal residue" evidence="3">
    <location>
        <position position="1"/>
    </location>
</feature>
<organism evidence="3 7">
    <name type="scientific">Didymodactylos carnosus</name>
    <dbReference type="NCBI Taxonomy" id="1234261"/>
    <lineage>
        <taxon>Eukaryota</taxon>
        <taxon>Metazoa</taxon>
        <taxon>Spiralia</taxon>
        <taxon>Gnathifera</taxon>
        <taxon>Rotifera</taxon>
        <taxon>Eurotatoria</taxon>
        <taxon>Bdelloidea</taxon>
        <taxon>Philodinida</taxon>
        <taxon>Philodinidae</taxon>
        <taxon>Didymodactylos</taxon>
    </lineage>
</organism>
<name>A0A814Y800_9BILA</name>
<dbReference type="Proteomes" id="UP000682733">
    <property type="component" value="Unassembled WGS sequence"/>
</dbReference>
<sequence>KNNNMYLRSLLIIGCVIDLIYCIPIAPNDAENSKKLLEKTLELFDKMGSEKMFNVGVELGLSQSPLITSDMKNKIKEFIEKYCSFNHIKIDLAKVYMDYFNLQDIEHYIEFYSTEFGQKFVRLQPIIVEQSQIMTQQLLKKHASELQATLLQ</sequence>
<evidence type="ECO:0000259" key="2">
    <source>
        <dbReference type="Pfam" id="PF09832"/>
    </source>
</evidence>
<dbReference type="Proteomes" id="UP000681722">
    <property type="component" value="Unassembled WGS sequence"/>
</dbReference>
<dbReference type="AlphaFoldDB" id="A0A814Y800"/>
<protein>
    <recommendedName>
        <fullName evidence="2">DUF2059 domain-containing protein</fullName>
    </recommendedName>
</protein>
<evidence type="ECO:0000313" key="5">
    <source>
        <dbReference type="EMBL" id="CAF3989630.1"/>
    </source>
</evidence>
<evidence type="ECO:0000313" key="6">
    <source>
        <dbReference type="EMBL" id="CAF4440129.1"/>
    </source>
</evidence>
<dbReference type="EMBL" id="CAJOBC010009510">
    <property type="protein sequence ID" value="CAF3989630.1"/>
    <property type="molecule type" value="Genomic_DNA"/>
</dbReference>
<comment type="caution">
    <text evidence="3">The sequence shown here is derived from an EMBL/GenBank/DDBJ whole genome shotgun (WGS) entry which is preliminary data.</text>
</comment>
<accession>A0A814Y800</accession>
<reference evidence="3" key="1">
    <citation type="submission" date="2021-02" db="EMBL/GenBank/DDBJ databases">
        <authorList>
            <person name="Nowell W R."/>
        </authorList>
    </citation>
    <scope>NUCLEOTIDE SEQUENCE</scope>
</reference>
<feature type="transmembrane region" description="Helical" evidence="1">
    <location>
        <begin position="6"/>
        <end position="26"/>
    </location>
</feature>
<keyword evidence="1" id="KW-1133">Transmembrane helix</keyword>
<feature type="domain" description="DUF2059" evidence="2">
    <location>
        <begin position="90"/>
        <end position="144"/>
    </location>
</feature>
<dbReference type="EMBL" id="CAJNOQ010009506">
    <property type="protein sequence ID" value="CAF1226690.1"/>
    <property type="molecule type" value="Genomic_DNA"/>
</dbReference>
<gene>
    <name evidence="3" type="ORF">GPM918_LOCUS24964</name>
    <name evidence="4" type="ORF">OVA965_LOCUS43185</name>
    <name evidence="5" type="ORF">SRO942_LOCUS24968</name>
    <name evidence="6" type="ORF">TMI583_LOCUS45342</name>
</gene>
<dbReference type="Proteomes" id="UP000663829">
    <property type="component" value="Unassembled WGS sequence"/>
</dbReference>
<evidence type="ECO:0000313" key="4">
    <source>
        <dbReference type="EMBL" id="CAF1620702.1"/>
    </source>
</evidence>
<dbReference type="Pfam" id="PF09832">
    <property type="entry name" value="DUF2059"/>
    <property type="match status" value="1"/>
</dbReference>
<evidence type="ECO:0000313" key="7">
    <source>
        <dbReference type="Proteomes" id="UP000663829"/>
    </source>
</evidence>
<keyword evidence="1" id="KW-0812">Transmembrane</keyword>
<keyword evidence="1" id="KW-0472">Membrane</keyword>
<dbReference type="Proteomes" id="UP000677228">
    <property type="component" value="Unassembled WGS sequence"/>
</dbReference>
<keyword evidence="7" id="KW-1185">Reference proteome</keyword>
<dbReference type="EMBL" id="CAJNOK010055822">
    <property type="protein sequence ID" value="CAF1620702.1"/>
    <property type="molecule type" value="Genomic_DNA"/>
</dbReference>
<dbReference type="InterPro" id="IPR018637">
    <property type="entry name" value="DUF2059"/>
</dbReference>
<evidence type="ECO:0000313" key="3">
    <source>
        <dbReference type="EMBL" id="CAF1226690.1"/>
    </source>
</evidence>
<proteinExistence type="predicted"/>
<evidence type="ECO:0000256" key="1">
    <source>
        <dbReference type="SAM" id="Phobius"/>
    </source>
</evidence>